<dbReference type="AlphaFoldDB" id="A0A8T0NH97"/>
<reference evidence="2" key="1">
    <citation type="submission" date="2020-05" db="EMBL/GenBank/DDBJ databases">
        <title>WGS assembly of Panicum virgatum.</title>
        <authorList>
            <person name="Lovell J.T."/>
            <person name="Jenkins J."/>
            <person name="Shu S."/>
            <person name="Juenger T.E."/>
            <person name="Schmutz J."/>
        </authorList>
    </citation>
    <scope>NUCLEOTIDE SEQUENCE</scope>
    <source>
        <strain evidence="2">AP13</strain>
    </source>
</reference>
<evidence type="ECO:0000313" key="3">
    <source>
        <dbReference type="Proteomes" id="UP000823388"/>
    </source>
</evidence>
<feature type="compositionally biased region" description="Pro residues" evidence="1">
    <location>
        <begin position="41"/>
        <end position="50"/>
    </location>
</feature>
<comment type="caution">
    <text evidence="2">The sequence shown here is derived from an EMBL/GenBank/DDBJ whole genome shotgun (WGS) entry which is preliminary data.</text>
</comment>
<keyword evidence="3" id="KW-1185">Reference proteome</keyword>
<name>A0A8T0NH97_PANVG</name>
<evidence type="ECO:0000256" key="1">
    <source>
        <dbReference type="SAM" id="MobiDB-lite"/>
    </source>
</evidence>
<protein>
    <submittedName>
        <fullName evidence="2">Uncharacterized protein</fullName>
    </submittedName>
</protein>
<sequence length="141" mass="14332">MPATCSTEWQRGGGGLAGAKSTSRARASPAARGTGNGTRPVLPPTYPPLPSASSPAQLLFGLFSGEARLPSALPSASPRRSSSSVSSPARRDSPPPSLRPPLGAALPASPASRSSPPPSQELPRQAQEGQEAEGTSLGWQR</sequence>
<feature type="region of interest" description="Disordered" evidence="1">
    <location>
        <begin position="69"/>
        <end position="141"/>
    </location>
</feature>
<feature type="region of interest" description="Disordered" evidence="1">
    <location>
        <begin position="1"/>
        <end position="56"/>
    </location>
</feature>
<proteinExistence type="predicted"/>
<accession>A0A8T0NH97</accession>
<feature type="compositionally biased region" description="Low complexity" evidence="1">
    <location>
        <begin position="100"/>
        <end position="114"/>
    </location>
</feature>
<gene>
    <name evidence="2" type="ORF">PVAP13_9KG195300</name>
</gene>
<evidence type="ECO:0000313" key="2">
    <source>
        <dbReference type="EMBL" id="KAG2548603.1"/>
    </source>
</evidence>
<dbReference type="EMBL" id="CM029053">
    <property type="protein sequence ID" value="KAG2548603.1"/>
    <property type="molecule type" value="Genomic_DNA"/>
</dbReference>
<organism evidence="2 3">
    <name type="scientific">Panicum virgatum</name>
    <name type="common">Blackwell switchgrass</name>
    <dbReference type="NCBI Taxonomy" id="38727"/>
    <lineage>
        <taxon>Eukaryota</taxon>
        <taxon>Viridiplantae</taxon>
        <taxon>Streptophyta</taxon>
        <taxon>Embryophyta</taxon>
        <taxon>Tracheophyta</taxon>
        <taxon>Spermatophyta</taxon>
        <taxon>Magnoliopsida</taxon>
        <taxon>Liliopsida</taxon>
        <taxon>Poales</taxon>
        <taxon>Poaceae</taxon>
        <taxon>PACMAD clade</taxon>
        <taxon>Panicoideae</taxon>
        <taxon>Panicodae</taxon>
        <taxon>Paniceae</taxon>
        <taxon>Panicinae</taxon>
        <taxon>Panicum</taxon>
        <taxon>Panicum sect. Hiantes</taxon>
    </lineage>
</organism>
<feature type="compositionally biased region" description="Low complexity" evidence="1">
    <location>
        <begin position="69"/>
        <end position="88"/>
    </location>
</feature>
<dbReference type="Proteomes" id="UP000823388">
    <property type="component" value="Chromosome 9K"/>
</dbReference>
<feature type="compositionally biased region" description="Low complexity" evidence="1">
    <location>
        <begin position="19"/>
        <end position="32"/>
    </location>
</feature>